<gene>
    <name evidence="7" type="ORF">BSL78_01965</name>
</gene>
<accession>A0A2G8LLU5</accession>
<keyword evidence="5" id="KW-0324">Glycolysis</keyword>
<keyword evidence="3 7" id="KW-0418">Kinase</keyword>
<evidence type="ECO:0000256" key="4">
    <source>
        <dbReference type="ARBA" id="ARBA00022842"/>
    </source>
</evidence>
<evidence type="ECO:0000313" key="7">
    <source>
        <dbReference type="EMBL" id="PIK61140.1"/>
    </source>
</evidence>
<dbReference type="GO" id="GO:0006006">
    <property type="term" value="P:glucose metabolic process"/>
    <property type="evidence" value="ECO:0007669"/>
    <property type="project" value="TreeGrafter"/>
</dbReference>
<keyword evidence="6" id="KW-1133">Transmembrane helix</keyword>
<sequence length="477" mass="52762">MIPKTILFGLVVILIAYYYDPIVWKRLVKKLKLKEEPWEVRIANAWDQQITEPHLQKKRIAVGVNVNADLIVSGTELFEKLNLRPSGKKEDHSVLISLADLEETFSFYFEKGAGVERFFADQKGFNDILQAAHNLKEKHYFVGGNAALIALTIASSFPDVEILLIGPTGPKVQSLLSSNIRTPASSKREQDEVHLILEYSKGEVWGDAVTPVATRFITSHDIANSEMEALTGFAENVRAFNPDVVVFSGLHLLDGQEPEFQAQRISNLLDQLDQLPKHIPVHLELASMADKNLVTQLFSQVVGQVHSLGLNEQELSLIAKVTGLADDLAVTNGHPEIPQVADILVALLRSKRKSTLTRIHFHCLTYHIIATRKGSWANTASAVAAGTRVAGMQACQDETIVPDKVELRVPKRAIAISDSPMHGDRLQFQPDKPTLKWEISNIEIYFSPVLVCKEPLKTVGLGDAISGTGLVYSDFVS</sequence>
<dbReference type="InterPro" id="IPR029056">
    <property type="entry name" value="Ribokinase-like"/>
</dbReference>
<dbReference type="GO" id="GO:0046872">
    <property type="term" value="F:metal ion binding"/>
    <property type="evidence" value="ECO:0007669"/>
    <property type="project" value="UniProtKB-KW"/>
</dbReference>
<dbReference type="Gene3D" id="3.40.1190.20">
    <property type="match status" value="1"/>
</dbReference>
<feature type="transmembrane region" description="Helical" evidence="6">
    <location>
        <begin position="6"/>
        <end position="24"/>
    </location>
</feature>
<dbReference type="SUPFAM" id="SSF53613">
    <property type="entry name" value="Ribokinase-like"/>
    <property type="match status" value="1"/>
</dbReference>
<dbReference type="PANTHER" id="PTHR21208:SF0">
    <property type="entry name" value="ADP-DEPENDENT GLUCOKINASE"/>
    <property type="match status" value="1"/>
</dbReference>
<dbReference type="PROSITE" id="PS51255">
    <property type="entry name" value="ADPK"/>
    <property type="match status" value="1"/>
</dbReference>
<keyword evidence="6" id="KW-0472">Membrane</keyword>
<dbReference type="GO" id="GO:0043843">
    <property type="term" value="F:ADP-specific glucokinase activity"/>
    <property type="evidence" value="ECO:0007669"/>
    <property type="project" value="TreeGrafter"/>
</dbReference>
<keyword evidence="1" id="KW-0808">Transferase</keyword>
<dbReference type="EMBL" id="MRZV01000040">
    <property type="protein sequence ID" value="PIK61140.1"/>
    <property type="molecule type" value="Genomic_DNA"/>
</dbReference>
<dbReference type="GO" id="GO:0006096">
    <property type="term" value="P:glycolytic process"/>
    <property type="evidence" value="ECO:0007669"/>
    <property type="project" value="UniProtKB-KW"/>
</dbReference>
<dbReference type="AlphaFoldDB" id="A0A2G8LLU5"/>
<reference evidence="7 8" key="1">
    <citation type="journal article" date="2017" name="PLoS Biol.">
        <title>The sea cucumber genome provides insights into morphological evolution and visceral regeneration.</title>
        <authorList>
            <person name="Zhang X."/>
            <person name="Sun L."/>
            <person name="Yuan J."/>
            <person name="Sun Y."/>
            <person name="Gao Y."/>
            <person name="Zhang L."/>
            <person name="Li S."/>
            <person name="Dai H."/>
            <person name="Hamel J.F."/>
            <person name="Liu C."/>
            <person name="Yu Y."/>
            <person name="Liu S."/>
            <person name="Lin W."/>
            <person name="Guo K."/>
            <person name="Jin S."/>
            <person name="Xu P."/>
            <person name="Storey K.B."/>
            <person name="Huan P."/>
            <person name="Zhang T."/>
            <person name="Zhou Y."/>
            <person name="Zhang J."/>
            <person name="Lin C."/>
            <person name="Li X."/>
            <person name="Xing L."/>
            <person name="Huo D."/>
            <person name="Sun M."/>
            <person name="Wang L."/>
            <person name="Mercier A."/>
            <person name="Li F."/>
            <person name="Yang H."/>
            <person name="Xiang J."/>
        </authorList>
    </citation>
    <scope>NUCLEOTIDE SEQUENCE [LARGE SCALE GENOMIC DNA]</scope>
    <source>
        <strain evidence="7">Shaxun</strain>
        <tissue evidence="7">Muscle</tissue>
    </source>
</reference>
<evidence type="ECO:0000256" key="1">
    <source>
        <dbReference type="ARBA" id="ARBA00022679"/>
    </source>
</evidence>
<dbReference type="PANTHER" id="PTHR21208">
    <property type="entry name" value="ADP-DEPENDENT GLUCOKINASE"/>
    <property type="match status" value="1"/>
</dbReference>
<evidence type="ECO:0000256" key="2">
    <source>
        <dbReference type="ARBA" id="ARBA00022723"/>
    </source>
</evidence>
<name>A0A2G8LLU5_STIJA</name>
<dbReference type="Proteomes" id="UP000230750">
    <property type="component" value="Unassembled WGS sequence"/>
</dbReference>
<comment type="caution">
    <text evidence="7">The sequence shown here is derived from an EMBL/GenBank/DDBJ whole genome shotgun (WGS) entry which is preliminary data.</text>
</comment>
<dbReference type="GO" id="GO:0005783">
    <property type="term" value="C:endoplasmic reticulum"/>
    <property type="evidence" value="ECO:0007669"/>
    <property type="project" value="TreeGrafter"/>
</dbReference>
<keyword evidence="6" id="KW-0812">Transmembrane</keyword>
<organism evidence="7 8">
    <name type="scientific">Stichopus japonicus</name>
    <name type="common">Sea cucumber</name>
    <dbReference type="NCBI Taxonomy" id="307972"/>
    <lineage>
        <taxon>Eukaryota</taxon>
        <taxon>Metazoa</taxon>
        <taxon>Echinodermata</taxon>
        <taxon>Eleutherozoa</taxon>
        <taxon>Echinozoa</taxon>
        <taxon>Holothuroidea</taxon>
        <taxon>Aspidochirotacea</taxon>
        <taxon>Aspidochirotida</taxon>
        <taxon>Stichopodidae</taxon>
        <taxon>Apostichopus</taxon>
    </lineage>
</organism>
<dbReference type="Pfam" id="PF04587">
    <property type="entry name" value="ADP_PFK_GK"/>
    <property type="match status" value="1"/>
</dbReference>
<proteinExistence type="predicted"/>
<evidence type="ECO:0000256" key="5">
    <source>
        <dbReference type="ARBA" id="ARBA00023152"/>
    </source>
</evidence>
<dbReference type="STRING" id="307972.A0A2G8LLU5"/>
<evidence type="ECO:0000313" key="8">
    <source>
        <dbReference type="Proteomes" id="UP000230750"/>
    </source>
</evidence>
<evidence type="ECO:0000256" key="3">
    <source>
        <dbReference type="ARBA" id="ARBA00022777"/>
    </source>
</evidence>
<dbReference type="OrthoDB" id="5847021at2759"/>
<evidence type="ECO:0000256" key="6">
    <source>
        <dbReference type="SAM" id="Phobius"/>
    </source>
</evidence>
<keyword evidence="2" id="KW-0479">Metal-binding</keyword>
<dbReference type="InterPro" id="IPR007666">
    <property type="entry name" value="ADP_PFK/GK"/>
</dbReference>
<protein>
    <submittedName>
        <fullName evidence="7">Putative ADP-dependent glucokinase</fullName>
    </submittedName>
</protein>
<keyword evidence="4" id="KW-0460">Magnesium</keyword>
<keyword evidence="8" id="KW-1185">Reference proteome</keyword>